<dbReference type="KEGG" id="mseo:MSEO_32290"/>
<proteinExistence type="predicted"/>
<gene>
    <name evidence="1" type="ORF">MSEO_32290</name>
</gene>
<dbReference type="Proteomes" id="UP000466632">
    <property type="component" value="Chromosome"/>
</dbReference>
<keyword evidence="2" id="KW-1185">Reference proteome</keyword>
<evidence type="ECO:0000313" key="2">
    <source>
        <dbReference type="Proteomes" id="UP000466632"/>
    </source>
</evidence>
<name>A0A7I7P2G7_9MYCO</name>
<evidence type="ECO:0000313" key="1">
    <source>
        <dbReference type="EMBL" id="BBY02730.1"/>
    </source>
</evidence>
<organism evidence="1 2">
    <name type="scientific">Mycobacterium seoulense</name>
    <dbReference type="NCBI Taxonomy" id="386911"/>
    <lineage>
        <taxon>Bacteria</taxon>
        <taxon>Bacillati</taxon>
        <taxon>Actinomycetota</taxon>
        <taxon>Actinomycetes</taxon>
        <taxon>Mycobacteriales</taxon>
        <taxon>Mycobacteriaceae</taxon>
        <taxon>Mycobacterium</taxon>
    </lineage>
</organism>
<protein>
    <submittedName>
        <fullName evidence="1">Uncharacterized protein</fullName>
    </submittedName>
</protein>
<accession>A0A7I7P2G7</accession>
<dbReference type="AlphaFoldDB" id="A0A7I7P2G7"/>
<reference evidence="1 2" key="1">
    <citation type="journal article" date="2019" name="Emerg. Microbes Infect.">
        <title>Comprehensive subspecies identification of 175 nontuberculous mycobacteria species based on 7547 genomic profiles.</title>
        <authorList>
            <person name="Matsumoto Y."/>
            <person name="Kinjo T."/>
            <person name="Motooka D."/>
            <person name="Nabeya D."/>
            <person name="Jung N."/>
            <person name="Uechi K."/>
            <person name="Horii T."/>
            <person name="Iida T."/>
            <person name="Fujita J."/>
            <person name="Nakamura S."/>
        </authorList>
    </citation>
    <scope>NUCLEOTIDE SEQUENCE [LARGE SCALE GENOMIC DNA]</scope>
    <source>
        <strain evidence="1 2">JCM 16018</strain>
    </source>
</reference>
<sequence>MNNEQGQAVPAADALEPHVAARDPDLSLHAEDASWVACEAESHRIDAGACDSASVRELKSPCNADSQNERIVFS</sequence>
<dbReference type="EMBL" id="AP022582">
    <property type="protein sequence ID" value="BBY02730.1"/>
    <property type="molecule type" value="Genomic_DNA"/>
</dbReference>